<reference evidence="1 2" key="2">
    <citation type="journal article" date="2019" name="G3 (Bethesda)">
        <title>Hybrid Assembly of the Genome of the Entomopathogenic Nematode Steinernema carpocapsae Identifies the X-Chromosome.</title>
        <authorList>
            <person name="Serra L."/>
            <person name="Macchietto M."/>
            <person name="Macias-Munoz A."/>
            <person name="McGill C.J."/>
            <person name="Rodriguez I.M."/>
            <person name="Rodriguez B."/>
            <person name="Murad R."/>
            <person name="Mortazavi A."/>
        </authorList>
    </citation>
    <scope>NUCLEOTIDE SEQUENCE [LARGE SCALE GENOMIC DNA]</scope>
    <source>
        <strain evidence="1 2">ALL</strain>
    </source>
</reference>
<evidence type="ECO:0000313" key="2">
    <source>
        <dbReference type="Proteomes" id="UP000298663"/>
    </source>
</evidence>
<sequence>MRNFDFIVDLYVEYLSVEEDGERLFYTRLHLSVLEKLQPNVIFSREITLVYDGSLFEHPKKLPLTETQFRKFVNF</sequence>
<comment type="caution">
    <text evidence="1">The sequence shown here is derived from an EMBL/GenBank/DDBJ whole genome shotgun (WGS) entry which is preliminary data.</text>
</comment>
<dbReference type="Proteomes" id="UP000298663">
    <property type="component" value="Unassembled WGS sequence"/>
</dbReference>
<gene>
    <name evidence="1" type="ORF">L596_014403</name>
</gene>
<proteinExistence type="predicted"/>
<dbReference type="EMBL" id="AZBU02000004">
    <property type="protein sequence ID" value="TKR80314.1"/>
    <property type="molecule type" value="Genomic_DNA"/>
</dbReference>
<accession>A0A4U5NCE4</accession>
<keyword evidence="2" id="KW-1185">Reference proteome</keyword>
<organism evidence="1 2">
    <name type="scientific">Steinernema carpocapsae</name>
    <name type="common">Entomopathogenic nematode</name>
    <dbReference type="NCBI Taxonomy" id="34508"/>
    <lineage>
        <taxon>Eukaryota</taxon>
        <taxon>Metazoa</taxon>
        <taxon>Ecdysozoa</taxon>
        <taxon>Nematoda</taxon>
        <taxon>Chromadorea</taxon>
        <taxon>Rhabditida</taxon>
        <taxon>Tylenchina</taxon>
        <taxon>Panagrolaimomorpha</taxon>
        <taxon>Strongyloidoidea</taxon>
        <taxon>Steinernematidae</taxon>
        <taxon>Steinernema</taxon>
    </lineage>
</organism>
<protein>
    <submittedName>
        <fullName evidence="1">Uncharacterized protein</fullName>
    </submittedName>
</protein>
<evidence type="ECO:0000313" key="1">
    <source>
        <dbReference type="EMBL" id="TKR80314.1"/>
    </source>
</evidence>
<name>A0A4U5NCE4_STECR</name>
<reference evidence="1 2" key="1">
    <citation type="journal article" date="2015" name="Genome Biol.">
        <title>Comparative genomics of Steinernema reveals deeply conserved gene regulatory networks.</title>
        <authorList>
            <person name="Dillman A.R."/>
            <person name="Macchietto M."/>
            <person name="Porter C.F."/>
            <person name="Rogers A."/>
            <person name="Williams B."/>
            <person name="Antoshechkin I."/>
            <person name="Lee M.M."/>
            <person name="Goodwin Z."/>
            <person name="Lu X."/>
            <person name="Lewis E.E."/>
            <person name="Goodrich-Blair H."/>
            <person name="Stock S.P."/>
            <person name="Adams B.J."/>
            <person name="Sternberg P.W."/>
            <person name="Mortazavi A."/>
        </authorList>
    </citation>
    <scope>NUCLEOTIDE SEQUENCE [LARGE SCALE GENOMIC DNA]</scope>
    <source>
        <strain evidence="1 2">ALL</strain>
    </source>
</reference>
<dbReference type="AlphaFoldDB" id="A0A4U5NCE4"/>